<dbReference type="CDD" id="cd00534">
    <property type="entry name" value="DHNA_DHNTPE"/>
    <property type="match status" value="1"/>
</dbReference>
<dbReference type="SUPFAM" id="SSF55620">
    <property type="entry name" value="Tetrahydrobiopterin biosynthesis enzymes-like"/>
    <property type="match status" value="1"/>
</dbReference>
<dbReference type="NCBIfam" id="TIGR00526">
    <property type="entry name" value="folB_dom"/>
    <property type="match status" value="1"/>
</dbReference>
<protein>
    <recommendedName>
        <fullName evidence="6">7,8-dihydroneopterin aldolase</fullName>
        <ecNumber evidence="6">4.1.2.25</ecNumber>
    </recommendedName>
</protein>
<dbReference type="SMART" id="SM00905">
    <property type="entry name" value="FolB"/>
    <property type="match status" value="1"/>
</dbReference>
<comment type="similarity">
    <text evidence="3 6">Belongs to the DHNA family.</text>
</comment>
<accession>A0A2M9BJH9</accession>
<evidence type="ECO:0000259" key="7">
    <source>
        <dbReference type="SMART" id="SM00905"/>
    </source>
</evidence>
<reference evidence="8 9" key="1">
    <citation type="submission" date="2017-11" db="EMBL/GenBank/DDBJ databases">
        <title>Genomic Encyclopedia of Archaeal and Bacterial Type Strains, Phase II (KMG-II): From Individual Species to Whole Genera.</title>
        <authorList>
            <person name="Goeker M."/>
        </authorList>
    </citation>
    <scope>NUCLEOTIDE SEQUENCE [LARGE SCALE GENOMIC DNA]</scope>
    <source>
        <strain evidence="8 9">DSM 27763</strain>
    </source>
</reference>
<keyword evidence="4 6" id="KW-0289">Folate biosynthesis</keyword>
<dbReference type="AlphaFoldDB" id="A0A2M9BJH9"/>
<dbReference type="EC" id="4.1.2.25" evidence="6"/>
<dbReference type="Proteomes" id="UP000230842">
    <property type="component" value="Unassembled WGS sequence"/>
</dbReference>
<dbReference type="EMBL" id="PGEZ01000001">
    <property type="protein sequence ID" value="PJJ58101.1"/>
    <property type="molecule type" value="Genomic_DNA"/>
</dbReference>
<evidence type="ECO:0000313" key="9">
    <source>
        <dbReference type="Proteomes" id="UP000230842"/>
    </source>
</evidence>
<comment type="catalytic activity">
    <reaction evidence="1 6">
        <text>7,8-dihydroneopterin = 6-hydroxymethyl-7,8-dihydropterin + glycolaldehyde</text>
        <dbReference type="Rhea" id="RHEA:10540"/>
        <dbReference type="ChEBI" id="CHEBI:17001"/>
        <dbReference type="ChEBI" id="CHEBI:17071"/>
        <dbReference type="ChEBI" id="CHEBI:44841"/>
        <dbReference type="EC" id="4.1.2.25"/>
    </reaction>
</comment>
<dbReference type="FunFam" id="3.30.1130.10:FF:000003">
    <property type="entry name" value="7,8-dihydroneopterin aldolase"/>
    <property type="match status" value="1"/>
</dbReference>
<dbReference type="UniPathway" id="UPA00077">
    <property type="reaction ID" value="UER00154"/>
</dbReference>
<feature type="domain" description="Dihydroneopterin aldolase/epimerase" evidence="7">
    <location>
        <begin position="23"/>
        <end position="135"/>
    </location>
</feature>
<dbReference type="RefSeq" id="WP_211288049.1">
    <property type="nucleotide sequence ID" value="NZ_PGEZ01000001.1"/>
</dbReference>
<dbReference type="InterPro" id="IPR006157">
    <property type="entry name" value="FolB_dom"/>
</dbReference>
<dbReference type="GO" id="GO:0005737">
    <property type="term" value="C:cytoplasm"/>
    <property type="evidence" value="ECO:0007669"/>
    <property type="project" value="TreeGrafter"/>
</dbReference>
<evidence type="ECO:0000256" key="3">
    <source>
        <dbReference type="ARBA" id="ARBA00005708"/>
    </source>
</evidence>
<comment type="caution">
    <text evidence="8">The sequence shown here is derived from an EMBL/GenBank/DDBJ whole genome shotgun (WGS) entry which is preliminary data.</text>
</comment>
<dbReference type="PANTHER" id="PTHR42844:SF1">
    <property type="entry name" value="DIHYDRONEOPTERIN ALDOLASE 1-RELATED"/>
    <property type="match status" value="1"/>
</dbReference>
<gene>
    <name evidence="8" type="ORF">CLV56_2346</name>
</gene>
<comment type="function">
    <text evidence="6">Catalyzes the conversion of 7,8-dihydroneopterin to 6-hydroxymethyl-7,8-dihydropterin.</text>
</comment>
<dbReference type="NCBIfam" id="TIGR00525">
    <property type="entry name" value="folB"/>
    <property type="match status" value="1"/>
</dbReference>
<evidence type="ECO:0000256" key="5">
    <source>
        <dbReference type="ARBA" id="ARBA00023239"/>
    </source>
</evidence>
<comment type="pathway">
    <text evidence="2 6">Cofactor biosynthesis; tetrahydrofolate biosynthesis; 2-amino-4-hydroxy-6-hydroxymethyl-7,8-dihydropteridine diphosphate from 7,8-dihydroneopterin triphosphate: step 3/4.</text>
</comment>
<dbReference type="InterPro" id="IPR043133">
    <property type="entry name" value="GTP-CH-I_C/QueF"/>
</dbReference>
<organism evidence="8 9">
    <name type="scientific">Mumia flava</name>
    <dbReference type="NCBI Taxonomy" id="1348852"/>
    <lineage>
        <taxon>Bacteria</taxon>
        <taxon>Bacillati</taxon>
        <taxon>Actinomycetota</taxon>
        <taxon>Actinomycetes</taxon>
        <taxon>Propionibacteriales</taxon>
        <taxon>Nocardioidaceae</taxon>
        <taxon>Mumia</taxon>
    </lineage>
</organism>
<evidence type="ECO:0000256" key="4">
    <source>
        <dbReference type="ARBA" id="ARBA00022909"/>
    </source>
</evidence>
<dbReference type="Pfam" id="PF02152">
    <property type="entry name" value="FolB"/>
    <property type="match status" value="1"/>
</dbReference>
<keyword evidence="9" id="KW-1185">Reference proteome</keyword>
<sequence length="138" mass="14647">MTAGVNRAVAPPVGTVPTGLDRIAVTGIETYGYHGVLPAEREQGQRFVVDVVLGLDLAPAAETGDLSATVHYGTLSEEVRDAVAAAPVDLIETLAQRVIDLCFAYQVVRWASVTVHKPHAPIPVTFSDVAVTIERSRS</sequence>
<name>A0A2M9BJH9_9ACTN</name>
<keyword evidence="5 6" id="KW-0456">Lyase</keyword>
<dbReference type="InterPro" id="IPR006156">
    <property type="entry name" value="Dihydroneopterin_aldolase"/>
</dbReference>
<evidence type="ECO:0000256" key="1">
    <source>
        <dbReference type="ARBA" id="ARBA00001353"/>
    </source>
</evidence>
<evidence type="ECO:0000256" key="2">
    <source>
        <dbReference type="ARBA" id="ARBA00005013"/>
    </source>
</evidence>
<dbReference type="PANTHER" id="PTHR42844">
    <property type="entry name" value="DIHYDRONEOPTERIN ALDOLASE 1-RELATED"/>
    <property type="match status" value="1"/>
</dbReference>
<proteinExistence type="inferred from homology"/>
<dbReference type="Gene3D" id="3.30.1130.10">
    <property type="match status" value="1"/>
</dbReference>
<dbReference type="GO" id="GO:0004150">
    <property type="term" value="F:dihydroneopterin aldolase activity"/>
    <property type="evidence" value="ECO:0007669"/>
    <property type="project" value="UniProtKB-UniRule"/>
</dbReference>
<evidence type="ECO:0000313" key="8">
    <source>
        <dbReference type="EMBL" id="PJJ58101.1"/>
    </source>
</evidence>
<dbReference type="GO" id="GO:0046654">
    <property type="term" value="P:tetrahydrofolate biosynthetic process"/>
    <property type="evidence" value="ECO:0007669"/>
    <property type="project" value="UniProtKB-UniRule"/>
</dbReference>
<dbReference type="GO" id="GO:0046656">
    <property type="term" value="P:folic acid biosynthetic process"/>
    <property type="evidence" value="ECO:0007669"/>
    <property type="project" value="UniProtKB-UniRule"/>
</dbReference>
<evidence type="ECO:0000256" key="6">
    <source>
        <dbReference type="RuleBase" id="RU362079"/>
    </source>
</evidence>